<gene>
    <name evidence="10" type="ORF">J2S03_001787</name>
</gene>
<sequence>MKKQIITGIISAAGLFLSTAPLALANTTSVTYTVQAGDSLYKISQQYGAATSTLVSMNQIANPNNIYVGEVLTLPFTKYTVVAGDSLSKIAQKFGVTAASIESQNKLTNPNLIYVGQVLLIPQSAAAATSSTAAATSTAPASTGTPAATSSTPTGAAIVATAESYLGAHPYVFGGNSPAGWDCSGFTSYVFAQNGITLPRVSADQATVGTPVAESDLEPGDLVFFSGTTTATAATNTVSHVGIYVGNGNFIEESSSQNAVVIASLSNTYWAAHYFGARRVL</sequence>
<keyword evidence="11" id="KW-1185">Reference proteome</keyword>
<dbReference type="CDD" id="cd00118">
    <property type="entry name" value="LysM"/>
    <property type="match status" value="2"/>
</dbReference>
<evidence type="ECO:0000256" key="2">
    <source>
        <dbReference type="ARBA" id="ARBA00022670"/>
    </source>
</evidence>
<evidence type="ECO:0000256" key="3">
    <source>
        <dbReference type="ARBA" id="ARBA00022729"/>
    </source>
</evidence>
<dbReference type="InterPro" id="IPR000064">
    <property type="entry name" value="NLP_P60_dom"/>
</dbReference>
<dbReference type="PANTHER" id="PTHR47053">
    <property type="entry name" value="MUREIN DD-ENDOPEPTIDASE MEPH-RELATED"/>
    <property type="match status" value="1"/>
</dbReference>
<dbReference type="SMART" id="SM00257">
    <property type="entry name" value="LysM"/>
    <property type="match status" value="2"/>
</dbReference>
<organism evidence="10 11">
    <name type="scientific">Alicyclobacillus cycloheptanicus</name>
    <dbReference type="NCBI Taxonomy" id="1457"/>
    <lineage>
        <taxon>Bacteria</taxon>
        <taxon>Bacillati</taxon>
        <taxon>Bacillota</taxon>
        <taxon>Bacilli</taxon>
        <taxon>Bacillales</taxon>
        <taxon>Alicyclobacillaceae</taxon>
        <taxon>Alicyclobacillus</taxon>
    </lineage>
</organism>
<dbReference type="Pfam" id="PF00877">
    <property type="entry name" value="NLPC_P60"/>
    <property type="match status" value="1"/>
</dbReference>
<dbReference type="RefSeq" id="WP_274456963.1">
    <property type="nucleotide sequence ID" value="NZ_CP067097.1"/>
</dbReference>
<dbReference type="InterPro" id="IPR038765">
    <property type="entry name" value="Papain-like_cys_pep_sf"/>
</dbReference>
<proteinExistence type="inferred from homology"/>
<protein>
    <submittedName>
        <fullName evidence="10">Peptidoglycan endopeptidase LytE</fullName>
        <ecNumber evidence="10">3.4.-.-</ecNumber>
    </submittedName>
</protein>
<dbReference type="InterPro" id="IPR018392">
    <property type="entry name" value="LysM"/>
</dbReference>
<dbReference type="PANTHER" id="PTHR47053:SF1">
    <property type="entry name" value="MUREIN DD-ENDOPEPTIDASE MEPH-RELATED"/>
    <property type="match status" value="1"/>
</dbReference>
<evidence type="ECO:0000259" key="9">
    <source>
        <dbReference type="PROSITE" id="PS51935"/>
    </source>
</evidence>
<keyword evidence="4" id="KW-0677">Repeat</keyword>
<name>A0ABT9XHY7_9BACL</name>
<dbReference type="Proteomes" id="UP001232973">
    <property type="component" value="Unassembled WGS sequence"/>
</dbReference>
<dbReference type="GO" id="GO:0016787">
    <property type="term" value="F:hydrolase activity"/>
    <property type="evidence" value="ECO:0007669"/>
    <property type="project" value="UniProtKB-KW"/>
</dbReference>
<dbReference type="Pfam" id="PF01476">
    <property type="entry name" value="LysM"/>
    <property type="match status" value="2"/>
</dbReference>
<feature type="signal peptide" evidence="7">
    <location>
        <begin position="1"/>
        <end position="25"/>
    </location>
</feature>
<keyword evidence="5 10" id="KW-0378">Hydrolase</keyword>
<evidence type="ECO:0000259" key="8">
    <source>
        <dbReference type="PROSITE" id="PS51782"/>
    </source>
</evidence>
<feature type="domain" description="LysM" evidence="8">
    <location>
        <begin position="77"/>
        <end position="121"/>
    </location>
</feature>
<dbReference type="InterPro" id="IPR051202">
    <property type="entry name" value="Peptidase_C40"/>
</dbReference>
<dbReference type="SUPFAM" id="SSF54001">
    <property type="entry name" value="Cysteine proteinases"/>
    <property type="match status" value="1"/>
</dbReference>
<accession>A0ABT9XHY7</accession>
<dbReference type="PROSITE" id="PS51782">
    <property type="entry name" value="LYSM"/>
    <property type="match status" value="2"/>
</dbReference>
<evidence type="ECO:0000256" key="1">
    <source>
        <dbReference type="ARBA" id="ARBA00007074"/>
    </source>
</evidence>
<reference evidence="10 11" key="1">
    <citation type="submission" date="2023-07" db="EMBL/GenBank/DDBJ databases">
        <title>Genomic Encyclopedia of Type Strains, Phase IV (KMG-IV): sequencing the most valuable type-strain genomes for metagenomic binning, comparative biology and taxonomic classification.</title>
        <authorList>
            <person name="Goeker M."/>
        </authorList>
    </citation>
    <scope>NUCLEOTIDE SEQUENCE [LARGE SCALE GENOMIC DNA]</scope>
    <source>
        <strain evidence="10 11">DSM 4006</strain>
    </source>
</reference>
<keyword evidence="3 7" id="KW-0732">Signal</keyword>
<evidence type="ECO:0000256" key="4">
    <source>
        <dbReference type="ARBA" id="ARBA00022737"/>
    </source>
</evidence>
<keyword evidence="2" id="KW-0645">Protease</keyword>
<dbReference type="SUPFAM" id="SSF54106">
    <property type="entry name" value="LysM domain"/>
    <property type="match status" value="2"/>
</dbReference>
<evidence type="ECO:0000313" key="10">
    <source>
        <dbReference type="EMBL" id="MDQ0189924.1"/>
    </source>
</evidence>
<evidence type="ECO:0000256" key="7">
    <source>
        <dbReference type="SAM" id="SignalP"/>
    </source>
</evidence>
<evidence type="ECO:0000256" key="6">
    <source>
        <dbReference type="ARBA" id="ARBA00022807"/>
    </source>
</evidence>
<evidence type="ECO:0000313" key="11">
    <source>
        <dbReference type="Proteomes" id="UP001232973"/>
    </source>
</evidence>
<feature type="domain" description="NlpC/P60" evidence="9">
    <location>
        <begin position="152"/>
        <end position="281"/>
    </location>
</feature>
<feature type="chain" id="PRO_5046942763" evidence="7">
    <location>
        <begin position="26"/>
        <end position="281"/>
    </location>
</feature>
<evidence type="ECO:0000256" key="5">
    <source>
        <dbReference type="ARBA" id="ARBA00022801"/>
    </source>
</evidence>
<feature type="domain" description="LysM" evidence="8">
    <location>
        <begin position="30"/>
        <end position="74"/>
    </location>
</feature>
<comment type="similarity">
    <text evidence="1">Belongs to the peptidase C40 family.</text>
</comment>
<dbReference type="Gene3D" id="3.90.1720.10">
    <property type="entry name" value="endopeptidase domain like (from Nostoc punctiforme)"/>
    <property type="match status" value="1"/>
</dbReference>
<comment type="caution">
    <text evidence="10">The sequence shown here is derived from an EMBL/GenBank/DDBJ whole genome shotgun (WGS) entry which is preliminary data.</text>
</comment>
<dbReference type="PROSITE" id="PS51935">
    <property type="entry name" value="NLPC_P60"/>
    <property type="match status" value="1"/>
</dbReference>
<dbReference type="EMBL" id="JAUSTP010000012">
    <property type="protein sequence ID" value="MDQ0189924.1"/>
    <property type="molecule type" value="Genomic_DNA"/>
</dbReference>
<keyword evidence="6" id="KW-0788">Thiol protease</keyword>
<dbReference type="InterPro" id="IPR036779">
    <property type="entry name" value="LysM_dom_sf"/>
</dbReference>
<dbReference type="EC" id="3.4.-.-" evidence="10"/>
<dbReference type="Gene3D" id="3.10.350.10">
    <property type="entry name" value="LysM domain"/>
    <property type="match status" value="2"/>
</dbReference>